<dbReference type="EMBL" id="WKJI01000002">
    <property type="protein sequence ID" value="MRX47161.1"/>
    <property type="molecule type" value="Genomic_DNA"/>
</dbReference>
<dbReference type="SUPFAM" id="SSF53474">
    <property type="entry name" value="alpha/beta-Hydrolases"/>
    <property type="match status" value="1"/>
</dbReference>
<reference evidence="4 5" key="1">
    <citation type="submission" date="2019-11" db="EMBL/GenBank/DDBJ databases">
        <authorList>
            <person name="Cheng Q."/>
            <person name="Yang Z."/>
        </authorList>
    </citation>
    <scope>NUCLEOTIDE SEQUENCE [LARGE SCALE GENOMIC DNA]</scope>
    <source>
        <strain evidence="4 5">HX-22-1</strain>
    </source>
</reference>
<keyword evidence="5" id="KW-1185">Reference proteome</keyword>
<dbReference type="InterPro" id="IPR049492">
    <property type="entry name" value="BD-FAE-like_dom"/>
</dbReference>
<feature type="domain" description="BD-FAE-like" evidence="3">
    <location>
        <begin position="61"/>
        <end position="255"/>
    </location>
</feature>
<protein>
    <submittedName>
        <fullName evidence="4">Alpha/beta hydrolase fold domain-containing protein</fullName>
    </submittedName>
</protein>
<dbReference type="PANTHER" id="PTHR48081:SF6">
    <property type="entry name" value="PEPTIDASE S9 PROLYL OLIGOPEPTIDASE CATALYTIC DOMAIN-CONTAINING PROTEIN"/>
    <property type="match status" value="1"/>
</dbReference>
<sequence>MKKIIFMMLIGFAQLANAQNKVIELYPNGVPGAKTATDYVEQTVVGTDGKTRVSKVTKPTLEVFTPAKGKETGKAVVICPGGGYAILAIKHEGYDVAKRFAEAGITAFVLKYRLPSDFIMEDKSIGPLQDAQQAIKYVRENAAQYKIDPAKVGIMGFSAGGHLASTASTHFDKAVIKNDNNTNLRPDFSILIYPVISFGEFRHNGSRTNLLGAQPTDEQITLYSNELQVNANTPPAFLVHAMDDKTVPVENSIQYSLNLKKFKVKSEVHLYQAGGHGFGLNNPTTQEDWFKTLLNWMK</sequence>
<evidence type="ECO:0000256" key="1">
    <source>
        <dbReference type="ARBA" id="ARBA00022801"/>
    </source>
</evidence>
<dbReference type="InterPro" id="IPR029058">
    <property type="entry name" value="AB_hydrolase_fold"/>
</dbReference>
<evidence type="ECO:0000313" key="5">
    <source>
        <dbReference type="Proteomes" id="UP000462931"/>
    </source>
</evidence>
<dbReference type="PANTHER" id="PTHR48081">
    <property type="entry name" value="AB HYDROLASE SUPERFAMILY PROTEIN C4A8.06C"/>
    <property type="match status" value="1"/>
</dbReference>
<dbReference type="RefSeq" id="WP_154287321.1">
    <property type="nucleotide sequence ID" value="NZ_WKJI01000002.1"/>
</dbReference>
<dbReference type="AlphaFoldDB" id="A0A7K0FNF2"/>
<dbReference type="GO" id="GO:0016787">
    <property type="term" value="F:hydrolase activity"/>
    <property type="evidence" value="ECO:0007669"/>
    <property type="project" value="UniProtKB-KW"/>
</dbReference>
<gene>
    <name evidence="4" type="ORF">GJJ64_08190</name>
</gene>
<dbReference type="Pfam" id="PF20434">
    <property type="entry name" value="BD-FAE"/>
    <property type="match status" value="1"/>
</dbReference>
<evidence type="ECO:0000256" key="2">
    <source>
        <dbReference type="SAM" id="SignalP"/>
    </source>
</evidence>
<evidence type="ECO:0000313" key="4">
    <source>
        <dbReference type="EMBL" id="MRX47161.1"/>
    </source>
</evidence>
<evidence type="ECO:0000259" key="3">
    <source>
        <dbReference type="Pfam" id="PF20434"/>
    </source>
</evidence>
<comment type="caution">
    <text evidence="4">The sequence shown here is derived from an EMBL/GenBank/DDBJ whole genome shotgun (WGS) entry which is preliminary data.</text>
</comment>
<dbReference type="Gene3D" id="3.40.50.1820">
    <property type="entry name" value="alpha/beta hydrolase"/>
    <property type="match status" value="1"/>
</dbReference>
<feature type="signal peptide" evidence="2">
    <location>
        <begin position="1"/>
        <end position="18"/>
    </location>
</feature>
<organism evidence="4 5">
    <name type="scientific">Pedobacter puniceum</name>
    <dbReference type="NCBI Taxonomy" id="2666136"/>
    <lineage>
        <taxon>Bacteria</taxon>
        <taxon>Pseudomonadati</taxon>
        <taxon>Bacteroidota</taxon>
        <taxon>Sphingobacteriia</taxon>
        <taxon>Sphingobacteriales</taxon>
        <taxon>Sphingobacteriaceae</taxon>
        <taxon>Pedobacter</taxon>
    </lineage>
</organism>
<proteinExistence type="predicted"/>
<feature type="chain" id="PRO_5029510786" evidence="2">
    <location>
        <begin position="19"/>
        <end position="298"/>
    </location>
</feature>
<dbReference type="Proteomes" id="UP000462931">
    <property type="component" value="Unassembled WGS sequence"/>
</dbReference>
<dbReference type="InterPro" id="IPR050300">
    <property type="entry name" value="GDXG_lipolytic_enzyme"/>
</dbReference>
<accession>A0A7K0FNF2</accession>
<keyword evidence="2" id="KW-0732">Signal</keyword>
<keyword evidence="1 4" id="KW-0378">Hydrolase</keyword>
<name>A0A7K0FNF2_9SPHI</name>